<feature type="compositionally biased region" description="Pro residues" evidence="1">
    <location>
        <begin position="24"/>
        <end position="33"/>
    </location>
</feature>
<proteinExistence type="predicted"/>
<evidence type="ECO:0000313" key="3">
    <source>
        <dbReference type="Proteomes" id="UP001487740"/>
    </source>
</evidence>
<evidence type="ECO:0000313" key="2">
    <source>
        <dbReference type="EMBL" id="KAK8391948.1"/>
    </source>
</evidence>
<dbReference type="AlphaFoldDB" id="A0AAW0TVZ7"/>
<gene>
    <name evidence="2" type="ORF">O3P69_017512</name>
</gene>
<dbReference type="EMBL" id="JARAKH010000023">
    <property type="protein sequence ID" value="KAK8391948.1"/>
    <property type="molecule type" value="Genomic_DNA"/>
</dbReference>
<feature type="region of interest" description="Disordered" evidence="1">
    <location>
        <begin position="1"/>
        <end position="42"/>
    </location>
</feature>
<sequence length="58" mass="6337">MNVDLSECGGPARGDTETNTPAHPSLPFPLPPPTREHVPPRVQFPGQITKNLHRITTI</sequence>
<name>A0AAW0TVZ7_SCYPA</name>
<reference evidence="2 3" key="1">
    <citation type="submission" date="2023-03" db="EMBL/GenBank/DDBJ databases">
        <title>High-quality genome of Scylla paramamosain provides insights in environmental adaptation.</title>
        <authorList>
            <person name="Zhang L."/>
        </authorList>
    </citation>
    <scope>NUCLEOTIDE SEQUENCE [LARGE SCALE GENOMIC DNA]</scope>
    <source>
        <strain evidence="2">LZ_2023a</strain>
        <tissue evidence="2">Muscle</tissue>
    </source>
</reference>
<dbReference type="Proteomes" id="UP001487740">
    <property type="component" value="Unassembled WGS sequence"/>
</dbReference>
<organism evidence="2 3">
    <name type="scientific">Scylla paramamosain</name>
    <name type="common">Mud crab</name>
    <dbReference type="NCBI Taxonomy" id="85552"/>
    <lineage>
        <taxon>Eukaryota</taxon>
        <taxon>Metazoa</taxon>
        <taxon>Ecdysozoa</taxon>
        <taxon>Arthropoda</taxon>
        <taxon>Crustacea</taxon>
        <taxon>Multicrustacea</taxon>
        <taxon>Malacostraca</taxon>
        <taxon>Eumalacostraca</taxon>
        <taxon>Eucarida</taxon>
        <taxon>Decapoda</taxon>
        <taxon>Pleocyemata</taxon>
        <taxon>Brachyura</taxon>
        <taxon>Eubrachyura</taxon>
        <taxon>Portunoidea</taxon>
        <taxon>Portunidae</taxon>
        <taxon>Portuninae</taxon>
        <taxon>Scylla</taxon>
    </lineage>
</organism>
<comment type="caution">
    <text evidence="2">The sequence shown here is derived from an EMBL/GenBank/DDBJ whole genome shotgun (WGS) entry which is preliminary data.</text>
</comment>
<accession>A0AAW0TVZ7</accession>
<dbReference type="EMBL" id="JARAKH010000023">
    <property type="protein sequence ID" value="KAK8391949.1"/>
    <property type="molecule type" value="Genomic_DNA"/>
</dbReference>
<evidence type="ECO:0000256" key="1">
    <source>
        <dbReference type="SAM" id="MobiDB-lite"/>
    </source>
</evidence>
<protein>
    <submittedName>
        <fullName evidence="2">Uncharacterized protein</fullName>
    </submittedName>
</protein>
<keyword evidence="3" id="KW-1185">Reference proteome</keyword>